<dbReference type="Gene3D" id="3.40.50.300">
    <property type="entry name" value="P-loop containing nucleotide triphosphate hydrolases"/>
    <property type="match status" value="2"/>
</dbReference>
<evidence type="ECO:0000256" key="3">
    <source>
        <dbReference type="ARBA" id="ARBA00022741"/>
    </source>
</evidence>
<dbReference type="SMART" id="SM00382">
    <property type="entry name" value="AAA"/>
    <property type="match status" value="2"/>
</dbReference>
<dbReference type="AlphaFoldDB" id="A0A836M4E1"/>
<dbReference type="PROSITE" id="PS50893">
    <property type="entry name" value="ABC_TRANSPORTER_2"/>
    <property type="match status" value="2"/>
</dbReference>
<evidence type="ECO:0000259" key="5">
    <source>
        <dbReference type="PROSITE" id="PS50893"/>
    </source>
</evidence>
<dbReference type="Pfam" id="PF08352">
    <property type="entry name" value="oligo_HPY"/>
    <property type="match status" value="1"/>
</dbReference>
<evidence type="ECO:0000256" key="1">
    <source>
        <dbReference type="ARBA" id="ARBA00005417"/>
    </source>
</evidence>
<dbReference type="GO" id="GO:0015833">
    <property type="term" value="P:peptide transport"/>
    <property type="evidence" value="ECO:0007669"/>
    <property type="project" value="InterPro"/>
</dbReference>
<dbReference type="Proteomes" id="UP000027309">
    <property type="component" value="Unassembled WGS sequence"/>
</dbReference>
<dbReference type="InterPro" id="IPR050319">
    <property type="entry name" value="ABC_transp_ATP-bind"/>
</dbReference>
<dbReference type="InterPro" id="IPR017871">
    <property type="entry name" value="ABC_transporter-like_CS"/>
</dbReference>
<comment type="caution">
    <text evidence="6">The sequence shown here is derived from an EMBL/GenBank/DDBJ whole genome shotgun (WGS) entry which is preliminary data.</text>
</comment>
<dbReference type="InterPro" id="IPR027417">
    <property type="entry name" value="P-loop_NTPase"/>
</dbReference>
<dbReference type="PANTHER" id="PTHR43776:SF7">
    <property type="entry name" value="D,D-DIPEPTIDE TRANSPORT ATP-BINDING PROTEIN DDPF-RELATED"/>
    <property type="match status" value="1"/>
</dbReference>
<dbReference type="GO" id="GO:0005524">
    <property type="term" value="F:ATP binding"/>
    <property type="evidence" value="ECO:0007669"/>
    <property type="project" value="UniProtKB-KW"/>
</dbReference>
<dbReference type="InterPro" id="IPR013563">
    <property type="entry name" value="Oligopep_ABC_C"/>
</dbReference>
<evidence type="ECO:0000313" key="6">
    <source>
        <dbReference type="EMBL" id="KCY03069.1"/>
    </source>
</evidence>
<dbReference type="PANTHER" id="PTHR43776">
    <property type="entry name" value="TRANSPORT ATP-BINDING PROTEIN"/>
    <property type="match status" value="1"/>
</dbReference>
<reference evidence="6 7" key="1">
    <citation type="submission" date="2014-04" db="EMBL/GenBank/DDBJ databases">
        <title>Comparative genomics and transcriptomics to identify genetic mechanisms underlying the emergence of carbapenem resistant Acinetobacter baumannii (CRAb).</title>
        <authorList>
            <person name="Harris A.D."/>
            <person name="Johnson K.J."/>
            <person name="George J."/>
            <person name="Nadendla S."/>
            <person name="Daugherty S.C."/>
            <person name="Parankush S."/>
            <person name="Sadzewicz L."/>
            <person name="Tallon L."/>
            <person name="Sengamalay N."/>
            <person name="Hazen T.H."/>
            <person name="Rasko D.A."/>
        </authorList>
    </citation>
    <scope>NUCLEOTIDE SEQUENCE [LARGE SCALE GENOMIC DNA]</scope>
    <source>
        <strain evidence="6 7">1499986</strain>
    </source>
</reference>
<dbReference type="EMBL" id="JMOA01000004">
    <property type="protein sequence ID" value="KCY03069.1"/>
    <property type="molecule type" value="Genomic_DNA"/>
</dbReference>
<organism evidence="6 7">
    <name type="scientific">Acinetobacter baumannii 1499986</name>
    <dbReference type="NCBI Taxonomy" id="1310673"/>
    <lineage>
        <taxon>Bacteria</taxon>
        <taxon>Pseudomonadati</taxon>
        <taxon>Pseudomonadota</taxon>
        <taxon>Gammaproteobacteria</taxon>
        <taxon>Moraxellales</taxon>
        <taxon>Moraxellaceae</taxon>
        <taxon>Acinetobacter</taxon>
        <taxon>Acinetobacter calcoaceticus/baumannii complex</taxon>
    </lineage>
</organism>
<dbReference type="NCBIfam" id="NF007739">
    <property type="entry name" value="PRK10419.1"/>
    <property type="match status" value="2"/>
</dbReference>
<keyword evidence="3" id="KW-0547">Nucleotide-binding</keyword>
<feature type="domain" description="ABC transporter" evidence="5">
    <location>
        <begin position="316"/>
        <end position="565"/>
    </location>
</feature>
<dbReference type="InterPro" id="IPR003439">
    <property type="entry name" value="ABC_transporter-like_ATP-bd"/>
</dbReference>
<dbReference type="Pfam" id="PF00005">
    <property type="entry name" value="ABC_tran"/>
    <property type="match status" value="2"/>
</dbReference>
<dbReference type="CDD" id="cd03257">
    <property type="entry name" value="ABC_NikE_OppD_transporters"/>
    <property type="match status" value="2"/>
</dbReference>
<accession>A0A836M4E1</accession>
<dbReference type="RefSeq" id="WP_031980121.1">
    <property type="nucleotide sequence ID" value="NZ_JMOA01000004.1"/>
</dbReference>
<dbReference type="NCBIfam" id="NF008453">
    <property type="entry name" value="PRK11308.1"/>
    <property type="match status" value="2"/>
</dbReference>
<feature type="domain" description="ABC transporter" evidence="5">
    <location>
        <begin position="11"/>
        <end position="264"/>
    </location>
</feature>
<dbReference type="PROSITE" id="PS00211">
    <property type="entry name" value="ABC_TRANSPORTER_1"/>
    <property type="match status" value="2"/>
</dbReference>
<dbReference type="GO" id="GO:0055085">
    <property type="term" value="P:transmembrane transport"/>
    <property type="evidence" value="ECO:0007669"/>
    <property type="project" value="UniProtKB-ARBA"/>
</dbReference>
<dbReference type="EC" id="3.6.3.24" evidence="6"/>
<keyword evidence="4 6" id="KW-0067">ATP-binding</keyword>
<gene>
    <name evidence="6" type="ORF">J572_0626</name>
</gene>
<evidence type="ECO:0000256" key="4">
    <source>
        <dbReference type="ARBA" id="ARBA00022840"/>
    </source>
</evidence>
<protein>
    <submittedName>
        <fullName evidence="6">Nickel import ATP-binding protein NikE</fullName>
        <ecNumber evidence="6">3.6.3.24</ecNumber>
    </submittedName>
</protein>
<keyword evidence="2" id="KW-0813">Transport</keyword>
<evidence type="ECO:0000313" key="7">
    <source>
        <dbReference type="Proteomes" id="UP000027309"/>
    </source>
</evidence>
<dbReference type="InterPro" id="IPR003593">
    <property type="entry name" value="AAA+_ATPase"/>
</dbReference>
<dbReference type="SUPFAM" id="SSF52540">
    <property type="entry name" value="P-loop containing nucleoside triphosphate hydrolases"/>
    <property type="match status" value="2"/>
</dbReference>
<dbReference type="GO" id="GO:0016887">
    <property type="term" value="F:ATP hydrolysis activity"/>
    <property type="evidence" value="ECO:0007669"/>
    <property type="project" value="InterPro"/>
</dbReference>
<comment type="similarity">
    <text evidence="1">Belongs to the ABC transporter superfamily.</text>
</comment>
<proteinExistence type="inferred from homology"/>
<keyword evidence="6" id="KW-0378">Hydrolase</keyword>
<name>A0A836M4E1_ACIBA</name>
<sequence>MSEQEKKTPLLHIENLRVSFKGEDKQYIETVKGISFDIPTNTTVALVGESGSGKSVTSLATMGLLPVGQSKIDEKSKIIFEGKDLLGLSRTEMRKICGKDIAMIFQEPMSSLNPVFTVGNQIAEVLCLHMDMSRKQARQRVLELLKEVGIPSPETKIDAYPNQLSGGQQQRVMIAMAIACEPKLLIADEPTTALDVTIQKQIIDLLESLRQRRQMSMLFITHDLALVGEIADQVIVMRHGEIREQGAAEQVLEQPKDVYTRALLYCRPQMSQRPYRLPVTSVFMRQENNILVEQSFDVSEIPERKRGLNGDEQIILEVKDLKKSFYSRKGLFGKEEFQAVKGVSFKLAKGKTLGLVGESGSGKTTVGLLLMRLHQASGGQALIEGKDILSLTEKEFAKYQRKIQIIFQNPYASLNPRFTIGQILLEPMQIHGIGKDDAERKQIALGLLERVNLPEQAYYRYPHEFSGGQRQRIAIARCLTLKPEILICDESVSALDVSVQAQVLNLLQDLQDEFGLSYIFISHDLSVVKYISDQVMVMNHGEVVEIANSDELYAYPQHDYTKRLLQAIPQGIQHVS</sequence>
<evidence type="ECO:0000256" key="2">
    <source>
        <dbReference type="ARBA" id="ARBA00022448"/>
    </source>
</evidence>
<dbReference type="FunFam" id="3.40.50.300:FF:000016">
    <property type="entry name" value="Oligopeptide ABC transporter ATP-binding component"/>
    <property type="match status" value="2"/>
</dbReference>